<feature type="transmembrane region" description="Helical" evidence="14">
    <location>
        <begin position="12"/>
        <end position="34"/>
    </location>
</feature>
<dbReference type="Gene3D" id="1.10.510.10">
    <property type="entry name" value="Transferase(Phosphotransferase) domain 1"/>
    <property type="match status" value="1"/>
</dbReference>
<dbReference type="CDD" id="cd00028">
    <property type="entry name" value="B_lectin"/>
    <property type="match status" value="1"/>
</dbReference>
<feature type="domain" description="Bulb-type lectin" evidence="16">
    <location>
        <begin position="173"/>
        <end position="293"/>
    </location>
</feature>
<dbReference type="SUPFAM" id="SSF51110">
    <property type="entry name" value="alpha-D-mannose-specific plant lectins"/>
    <property type="match status" value="2"/>
</dbReference>
<dbReference type="GO" id="GO:0016020">
    <property type="term" value="C:membrane"/>
    <property type="evidence" value="ECO:0007669"/>
    <property type="project" value="UniProtKB-SubCell"/>
</dbReference>
<dbReference type="InterPro" id="IPR001480">
    <property type="entry name" value="Bulb-type_lectin_dom"/>
</dbReference>
<keyword evidence="7 13" id="KW-0418">Kinase</keyword>
<evidence type="ECO:0000256" key="9">
    <source>
        <dbReference type="ARBA" id="ARBA00022989"/>
    </source>
</evidence>
<comment type="catalytic activity">
    <reaction evidence="13">
        <text>L-threonyl-[protein] + ATP = O-phospho-L-threonyl-[protein] + ADP + H(+)</text>
        <dbReference type="Rhea" id="RHEA:46608"/>
        <dbReference type="Rhea" id="RHEA-COMP:11060"/>
        <dbReference type="Rhea" id="RHEA-COMP:11605"/>
        <dbReference type="ChEBI" id="CHEBI:15378"/>
        <dbReference type="ChEBI" id="CHEBI:30013"/>
        <dbReference type="ChEBI" id="CHEBI:30616"/>
        <dbReference type="ChEBI" id="CHEBI:61977"/>
        <dbReference type="ChEBI" id="CHEBI:456216"/>
        <dbReference type="EC" id="2.7.11.1"/>
    </reaction>
</comment>
<dbReference type="InterPro" id="IPR000858">
    <property type="entry name" value="S_locus_glycoprot_dom"/>
</dbReference>
<dbReference type="PROSITE" id="PS50948">
    <property type="entry name" value="PAN"/>
    <property type="match status" value="1"/>
</dbReference>
<evidence type="ECO:0000256" key="5">
    <source>
        <dbReference type="ARBA" id="ARBA00022729"/>
    </source>
</evidence>
<dbReference type="Proteomes" id="UP001279734">
    <property type="component" value="Unassembled WGS sequence"/>
</dbReference>
<dbReference type="Pfam" id="PF07714">
    <property type="entry name" value="PK_Tyr_Ser-Thr"/>
    <property type="match status" value="1"/>
</dbReference>
<evidence type="ECO:0000259" key="15">
    <source>
        <dbReference type="PROSITE" id="PS50011"/>
    </source>
</evidence>
<keyword evidence="3 13" id="KW-0808">Transferase</keyword>
<dbReference type="InterPro" id="IPR003609">
    <property type="entry name" value="Pan_app"/>
</dbReference>
<dbReference type="PROSITE" id="PS50927">
    <property type="entry name" value="BULB_LECTIN"/>
    <property type="match status" value="2"/>
</dbReference>
<evidence type="ECO:0000313" key="18">
    <source>
        <dbReference type="EMBL" id="GMH07494.1"/>
    </source>
</evidence>
<dbReference type="Gene3D" id="3.30.200.20">
    <property type="entry name" value="Phosphorylase Kinase, domain 1"/>
    <property type="match status" value="1"/>
</dbReference>
<evidence type="ECO:0000256" key="8">
    <source>
        <dbReference type="ARBA" id="ARBA00022840"/>
    </source>
</evidence>
<protein>
    <recommendedName>
        <fullName evidence="13">Receptor-like serine/threonine-protein kinase</fullName>
        <ecNumber evidence="13">2.7.11.1</ecNumber>
    </recommendedName>
</protein>
<evidence type="ECO:0000259" key="17">
    <source>
        <dbReference type="PROSITE" id="PS50948"/>
    </source>
</evidence>
<proteinExistence type="inferred from homology"/>
<evidence type="ECO:0000256" key="14">
    <source>
        <dbReference type="SAM" id="Phobius"/>
    </source>
</evidence>
<reference evidence="18" key="1">
    <citation type="submission" date="2023-05" db="EMBL/GenBank/DDBJ databases">
        <title>Nepenthes gracilis genome sequencing.</title>
        <authorList>
            <person name="Fukushima K."/>
        </authorList>
    </citation>
    <scope>NUCLEOTIDE SEQUENCE</scope>
    <source>
        <strain evidence="18">SING2019-196</strain>
    </source>
</reference>
<comment type="subcellular location">
    <subcellularLocation>
        <location evidence="1">Membrane</location>
        <topology evidence="1">Single-pass membrane protein</topology>
    </subcellularLocation>
</comment>
<feature type="domain" description="Apple" evidence="17">
    <location>
        <begin position="355"/>
        <end position="435"/>
    </location>
</feature>
<evidence type="ECO:0000256" key="12">
    <source>
        <dbReference type="ARBA" id="ARBA00023180"/>
    </source>
</evidence>
<evidence type="ECO:0000256" key="6">
    <source>
        <dbReference type="ARBA" id="ARBA00022741"/>
    </source>
</evidence>
<evidence type="ECO:0000256" key="11">
    <source>
        <dbReference type="ARBA" id="ARBA00023157"/>
    </source>
</evidence>
<keyword evidence="9 14" id="KW-1133">Transmembrane helix</keyword>
<dbReference type="Gene3D" id="2.90.10.10">
    <property type="entry name" value="Bulb-type lectin domain"/>
    <property type="match status" value="2"/>
</dbReference>
<feature type="domain" description="Protein kinase" evidence="15">
    <location>
        <begin position="523"/>
        <end position="765"/>
    </location>
</feature>
<feature type="domain" description="Bulb-type lectin" evidence="16">
    <location>
        <begin position="50"/>
        <end position="170"/>
    </location>
</feature>
<dbReference type="SUPFAM" id="SSF56112">
    <property type="entry name" value="Protein kinase-like (PK-like)"/>
    <property type="match status" value="1"/>
</dbReference>
<evidence type="ECO:0000256" key="4">
    <source>
        <dbReference type="ARBA" id="ARBA00022692"/>
    </source>
</evidence>
<keyword evidence="10 14" id="KW-0472">Membrane</keyword>
<keyword evidence="6 13" id="KW-0547">Nucleotide-binding</keyword>
<evidence type="ECO:0000256" key="1">
    <source>
        <dbReference type="ARBA" id="ARBA00004167"/>
    </source>
</evidence>
<accession>A0AAD3SBA3</accession>
<dbReference type="InterPro" id="IPR036426">
    <property type="entry name" value="Bulb-type_lectin_dom_sf"/>
</dbReference>
<dbReference type="PANTHER" id="PTHR47974:SF10">
    <property type="entry name" value="RECEPTOR-LIKE SERINE_THREONINE-PROTEIN KINASE"/>
    <property type="match status" value="1"/>
</dbReference>
<dbReference type="PIRSF" id="PIRSF000641">
    <property type="entry name" value="SRK"/>
    <property type="match status" value="1"/>
</dbReference>
<dbReference type="InterPro" id="IPR001245">
    <property type="entry name" value="Ser-Thr/Tyr_kinase_cat_dom"/>
</dbReference>
<keyword evidence="2 13" id="KW-0723">Serine/threonine-protein kinase</keyword>
<comment type="caution">
    <text evidence="18">The sequence shown here is derived from an EMBL/GenBank/DDBJ whole genome shotgun (WGS) entry which is preliminary data.</text>
</comment>
<dbReference type="SMART" id="SM00108">
    <property type="entry name" value="B_lectin"/>
    <property type="match status" value="1"/>
</dbReference>
<dbReference type="InterPro" id="IPR000719">
    <property type="entry name" value="Prot_kinase_dom"/>
</dbReference>
<evidence type="ECO:0000256" key="10">
    <source>
        <dbReference type="ARBA" id="ARBA00023136"/>
    </source>
</evidence>
<keyword evidence="19" id="KW-1185">Reference proteome</keyword>
<dbReference type="AlphaFoldDB" id="A0AAD3SBA3"/>
<evidence type="ECO:0000313" key="19">
    <source>
        <dbReference type="Proteomes" id="UP001279734"/>
    </source>
</evidence>
<keyword evidence="8 13" id="KW-0067">ATP-binding</keyword>
<evidence type="ECO:0000256" key="2">
    <source>
        <dbReference type="ARBA" id="ARBA00022527"/>
    </source>
</evidence>
<evidence type="ECO:0000256" key="7">
    <source>
        <dbReference type="ARBA" id="ARBA00022777"/>
    </source>
</evidence>
<evidence type="ECO:0000259" key="16">
    <source>
        <dbReference type="PROSITE" id="PS50927"/>
    </source>
</evidence>
<sequence length="798" mass="89168">MRHFVGKGRRAHFSRGLGSVIAVYLLLGFSFFGFCDDLPMLSVPLGFGISGFDLRRNWVSQNGLFAFGFFEGCLRDPDYDDGLVVGIRYNLGTKEANVPVWTVGGGVRVSVNSTFGLSADGRLVLCENPSSLIVWSSNTSNLGVQKASLLDNGNLVLFGVEDEILWQSFDSPTSTLLPGQSFRFPQSLRAPSTKSISSYYNFVIHCSGELALVWESNVTYWRSHWSSTANIKEARFDSTGVLGLFDGTNRSVWSVSSKDSEDPSIVVRHLRIDPDGNLRIYSWDSVLLLWKIGWQAVENQCNVFGSCGLYSLCGFNSTGPVCSCLYEESLSHWTSPLRMDAGVSGCKKLVDLANCKMRTGMMVLKHSVLYGLYPPHDVDIMLNEEDCRQYCLNETSCIAVTSKNDGSGLCTIKRTSFISGYGNPAVPAISFLKVCLVPQAVSAQKTNPHTLSSRRLIVHASSSDFVRALALIGLTTAMGCLVVQMSVFWIIYQGRKTRVRRRIPFEKYDQMNRDYSALIQLNFEEIKQLTTNFTSQLGPSIFKSILPNKTPIIAKVLNNVAVSEKDFRVAVSIFGGTHHRNLVALKGFCYDQKHKILLFEYISAGSLDKWLFSEEHTRKHEEEFWQQRLNIALGVARALAYLHSECQNCVPHGNLKLENVMLNEMLVPKVMDFGLNNLISREATTSSESASDRDIYKFGEMLIQIVTCKKDTTDMKHHLVEDIREQKLESQEQERVVKIALWCMQNQPFLRPSIGEIVKVLEGTLPVDNPPSNFAFGVDNQIDGEDQKEIEVDFGVGS</sequence>
<dbReference type="InterPro" id="IPR011009">
    <property type="entry name" value="Kinase-like_dom_sf"/>
</dbReference>
<dbReference type="GO" id="GO:0048544">
    <property type="term" value="P:recognition of pollen"/>
    <property type="evidence" value="ECO:0007669"/>
    <property type="project" value="InterPro"/>
</dbReference>
<gene>
    <name evidence="18" type="ORF">Nepgr_009334</name>
</gene>
<dbReference type="GO" id="GO:0004674">
    <property type="term" value="F:protein serine/threonine kinase activity"/>
    <property type="evidence" value="ECO:0007669"/>
    <property type="project" value="UniProtKB-KW"/>
</dbReference>
<name>A0AAD3SBA3_NEPGR</name>
<evidence type="ECO:0000256" key="3">
    <source>
        <dbReference type="ARBA" id="ARBA00022679"/>
    </source>
</evidence>
<dbReference type="PANTHER" id="PTHR47974">
    <property type="entry name" value="OS07G0415500 PROTEIN"/>
    <property type="match status" value="1"/>
</dbReference>
<comment type="similarity">
    <text evidence="13">Belongs to the protein kinase superfamily. Ser/Thr protein kinase family.</text>
</comment>
<comment type="catalytic activity">
    <reaction evidence="13">
        <text>L-seryl-[protein] + ATP = O-phospho-L-seryl-[protein] + ADP + H(+)</text>
        <dbReference type="Rhea" id="RHEA:17989"/>
        <dbReference type="Rhea" id="RHEA-COMP:9863"/>
        <dbReference type="Rhea" id="RHEA-COMP:11604"/>
        <dbReference type="ChEBI" id="CHEBI:15378"/>
        <dbReference type="ChEBI" id="CHEBI:29999"/>
        <dbReference type="ChEBI" id="CHEBI:30616"/>
        <dbReference type="ChEBI" id="CHEBI:83421"/>
        <dbReference type="ChEBI" id="CHEBI:456216"/>
        <dbReference type="EC" id="2.7.11.1"/>
    </reaction>
</comment>
<keyword evidence="5" id="KW-0732">Signal</keyword>
<evidence type="ECO:0000256" key="13">
    <source>
        <dbReference type="PIRNR" id="PIRNR000641"/>
    </source>
</evidence>
<dbReference type="GO" id="GO:0005524">
    <property type="term" value="F:ATP binding"/>
    <property type="evidence" value="ECO:0007669"/>
    <property type="project" value="UniProtKB-KW"/>
</dbReference>
<dbReference type="EC" id="2.7.11.1" evidence="13"/>
<organism evidence="18 19">
    <name type="scientific">Nepenthes gracilis</name>
    <name type="common">Slender pitcher plant</name>
    <dbReference type="NCBI Taxonomy" id="150966"/>
    <lineage>
        <taxon>Eukaryota</taxon>
        <taxon>Viridiplantae</taxon>
        <taxon>Streptophyta</taxon>
        <taxon>Embryophyta</taxon>
        <taxon>Tracheophyta</taxon>
        <taxon>Spermatophyta</taxon>
        <taxon>Magnoliopsida</taxon>
        <taxon>eudicotyledons</taxon>
        <taxon>Gunneridae</taxon>
        <taxon>Pentapetalae</taxon>
        <taxon>Caryophyllales</taxon>
        <taxon>Nepenthaceae</taxon>
        <taxon>Nepenthes</taxon>
    </lineage>
</organism>
<keyword evidence="12" id="KW-0325">Glycoprotein</keyword>
<dbReference type="EMBL" id="BSYO01000007">
    <property type="protein sequence ID" value="GMH07494.1"/>
    <property type="molecule type" value="Genomic_DNA"/>
</dbReference>
<dbReference type="InterPro" id="IPR024171">
    <property type="entry name" value="SRK-like_kinase"/>
</dbReference>
<keyword evidence="11" id="KW-1015">Disulfide bond</keyword>
<feature type="transmembrane region" description="Helical" evidence="14">
    <location>
        <begin position="468"/>
        <end position="492"/>
    </location>
</feature>
<dbReference type="PROSITE" id="PS50011">
    <property type="entry name" value="PROTEIN_KINASE_DOM"/>
    <property type="match status" value="1"/>
</dbReference>
<dbReference type="Pfam" id="PF01453">
    <property type="entry name" value="B_lectin"/>
    <property type="match status" value="1"/>
</dbReference>
<keyword evidence="4 14" id="KW-0812">Transmembrane</keyword>
<dbReference type="Pfam" id="PF00954">
    <property type="entry name" value="S_locus_glycop"/>
    <property type="match status" value="1"/>
</dbReference>
<dbReference type="SMART" id="SM00473">
    <property type="entry name" value="PAN_AP"/>
    <property type="match status" value="1"/>
</dbReference>